<keyword evidence="1" id="KW-0732">Signal</keyword>
<name>A0ABX5YSF4_9PLAN</name>
<sequence>MKSILSLATVLGLILVTETVFAHTAPEDLAARCVAKVDQTIDRCESAAADETAECLQQIRRLLADGQEQAARRVAADCIDSATERAEKCAKYIKRLCNACIDELVNLGATQLARRVNQVCEDAISDIRLILQREKNTIQNAFDS</sequence>
<dbReference type="EMBL" id="CP042910">
    <property type="protein sequence ID" value="QEG18462.1"/>
    <property type="molecule type" value="Genomic_DNA"/>
</dbReference>
<dbReference type="GeneID" id="98648824"/>
<dbReference type="Proteomes" id="UP000322887">
    <property type="component" value="Chromosome"/>
</dbReference>
<reference evidence="2 3" key="1">
    <citation type="submission" date="2019-08" db="EMBL/GenBank/DDBJ databases">
        <title>Deep-cultivation of Planctomycetes and their phenomic and genomic characterization uncovers novel biology.</title>
        <authorList>
            <person name="Wiegand S."/>
            <person name="Jogler M."/>
            <person name="Boedeker C."/>
            <person name="Pinto D."/>
            <person name="Vollmers J."/>
            <person name="Rivas-Marin E."/>
            <person name="Kohn T."/>
            <person name="Peeters S.H."/>
            <person name="Heuer A."/>
            <person name="Rast P."/>
            <person name="Oberbeckmann S."/>
            <person name="Bunk B."/>
            <person name="Jeske O."/>
            <person name="Meyerdierks A."/>
            <person name="Storesund J.E."/>
            <person name="Kallscheuer N."/>
            <person name="Luecker S."/>
            <person name="Lage O.M."/>
            <person name="Pohl T."/>
            <person name="Merkel B.J."/>
            <person name="Hornburger P."/>
            <person name="Mueller R.-W."/>
            <person name="Bruemmer F."/>
            <person name="Labrenz M."/>
            <person name="Spormann A.M."/>
            <person name="Op den Camp H."/>
            <person name="Overmann J."/>
            <person name="Amann R."/>
            <person name="Jetten M.S.M."/>
            <person name="Mascher T."/>
            <person name="Medema M.H."/>
            <person name="Devos D.P."/>
            <person name="Kaster A.-K."/>
            <person name="Ovreas L."/>
            <person name="Rohde M."/>
            <person name="Galperin M.Y."/>
            <person name="Jogler C."/>
        </authorList>
    </citation>
    <scope>NUCLEOTIDE SEQUENCE [LARGE SCALE GENOMIC DNA]</scope>
    <source>
        <strain evidence="2 3">DSM 8797</strain>
    </source>
</reference>
<feature type="signal peptide" evidence="1">
    <location>
        <begin position="1"/>
        <end position="22"/>
    </location>
</feature>
<dbReference type="RefSeq" id="WP_002643940.1">
    <property type="nucleotide sequence ID" value="NZ_CP042910.1"/>
</dbReference>
<evidence type="ECO:0008006" key="4">
    <source>
        <dbReference type="Google" id="ProtNLM"/>
    </source>
</evidence>
<protein>
    <recommendedName>
        <fullName evidence="4">Four-helix bundle copper-binding protein</fullName>
    </recommendedName>
</protein>
<keyword evidence="3" id="KW-1185">Reference proteome</keyword>
<feature type="chain" id="PRO_5047506124" description="Four-helix bundle copper-binding protein" evidence="1">
    <location>
        <begin position="23"/>
        <end position="144"/>
    </location>
</feature>
<evidence type="ECO:0000313" key="2">
    <source>
        <dbReference type="EMBL" id="QEG18462.1"/>
    </source>
</evidence>
<evidence type="ECO:0000256" key="1">
    <source>
        <dbReference type="SAM" id="SignalP"/>
    </source>
</evidence>
<evidence type="ECO:0000313" key="3">
    <source>
        <dbReference type="Proteomes" id="UP000322887"/>
    </source>
</evidence>
<gene>
    <name evidence="2" type="ORF">GmarT_43510</name>
</gene>
<accession>A0ABX5YSF4</accession>
<proteinExistence type="predicted"/>
<organism evidence="2 3">
    <name type="scientific">Gimesia maris</name>
    <dbReference type="NCBI Taxonomy" id="122"/>
    <lineage>
        <taxon>Bacteria</taxon>
        <taxon>Pseudomonadati</taxon>
        <taxon>Planctomycetota</taxon>
        <taxon>Planctomycetia</taxon>
        <taxon>Planctomycetales</taxon>
        <taxon>Planctomycetaceae</taxon>
        <taxon>Gimesia</taxon>
    </lineage>
</organism>